<dbReference type="EMBL" id="PTJA01000001">
    <property type="protein sequence ID" value="PPK83449.1"/>
    <property type="molecule type" value="Genomic_DNA"/>
</dbReference>
<evidence type="ECO:0000256" key="6">
    <source>
        <dbReference type="ARBA" id="ARBA00022679"/>
    </source>
</evidence>
<accession>A0A2S6HZ54</accession>
<dbReference type="EC" id="2.4.1.25" evidence="3 10"/>
<dbReference type="Pfam" id="PF02446">
    <property type="entry name" value="Glyco_hydro_77"/>
    <property type="match status" value="1"/>
</dbReference>
<dbReference type="PANTHER" id="PTHR32438:SF5">
    <property type="entry name" value="4-ALPHA-GLUCANOTRANSFERASE DPE1, CHLOROPLASTIC_AMYLOPLASTIC"/>
    <property type="match status" value="1"/>
</dbReference>
<proteinExistence type="inferred from homology"/>
<dbReference type="RefSeq" id="WP_104434239.1">
    <property type="nucleotide sequence ID" value="NZ_PTJA01000001.1"/>
</dbReference>
<evidence type="ECO:0000256" key="1">
    <source>
        <dbReference type="ARBA" id="ARBA00000439"/>
    </source>
</evidence>
<name>A0A2S6HZ54_9FIRM</name>
<evidence type="ECO:0000256" key="7">
    <source>
        <dbReference type="ARBA" id="ARBA00023277"/>
    </source>
</evidence>
<comment type="caution">
    <text evidence="11">The sequence shown here is derived from an EMBL/GenBank/DDBJ whole genome shotgun (WGS) entry which is preliminary data.</text>
</comment>
<evidence type="ECO:0000256" key="3">
    <source>
        <dbReference type="ARBA" id="ARBA00012560"/>
    </source>
</evidence>
<evidence type="ECO:0000313" key="12">
    <source>
        <dbReference type="Proteomes" id="UP000237749"/>
    </source>
</evidence>
<dbReference type="InterPro" id="IPR003385">
    <property type="entry name" value="Glyco_hydro_77"/>
</dbReference>
<gene>
    <name evidence="11" type="ORF">BXY41_101513</name>
</gene>
<dbReference type="Proteomes" id="UP000237749">
    <property type="component" value="Unassembled WGS sequence"/>
</dbReference>
<evidence type="ECO:0000256" key="10">
    <source>
        <dbReference type="RuleBase" id="RU361207"/>
    </source>
</evidence>
<evidence type="ECO:0000313" key="11">
    <source>
        <dbReference type="EMBL" id="PPK83449.1"/>
    </source>
</evidence>
<keyword evidence="6 10" id="KW-0808">Transferase</keyword>
<comment type="catalytic activity">
    <reaction evidence="1 10">
        <text>Transfers a segment of a (1-&gt;4)-alpha-D-glucan to a new position in an acceptor, which may be glucose or a (1-&gt;4)-alpha-D-glucan.</text>
        <dbReference type="EC" id="2.4.1.25"/>
    </reaction>
</comment>
<evidence type="ECO:0000256" key="8">
    <source>
        <dbReference type="ARBA" id="ARBA00031423"/>
    </source>
</evidence>
<dbReference type="Gene3D" id="3.20.20.80">
    <property type="entry name" value="Glycosidases"/>
    <property type="match status" value="1"/>
</dbReference>
<dbReference type="GO" id="GO:0004134">
    <property type="term" value="F:4-alpha-glucanotransferase activity"/>
    <property type="evidence" value="ECO:0007669"/>
    <property type="project" value="UniProtKB-EC"/>
</dbReference>
<dbReference type="SUPFAM" id="SSF51445">
    <property type="entry name" value="(Trans)glycosidases"/>
    <property type="match status" value="1"/>
</dbReference>
<dbReference type="GO" id="GO:0005975">
    <property type="term" value="P:carbohydrate metabolic process"/>
    <property type="evidence" value="ECO:0007669"/>
    <property type="project" value="InterPro"/>
</dbReference>
<evidence type="ECO:0000256" key="9">
    <source>
        <dbReference type="ARBA" id="ARBA00031501"/>
    </source>
</evidence>
<dbReference type="OrthoDB" id="9811841at2"/>
<dbReference type="InterPro" id="IPR017853">
    <property type="entry name" value="GH"/>
</dbReference>
<protein>
    <recommendedName>
        <fullName evidence="4 10">4-alpha-glucanotransferase</fullName>
        <ecNumber evidence="3 10">2.4.1.25</ecNumber>
    </recommendedName>
    <alternativeName>
        <fullName evidence="8 10">Amylomaltase</fullName>
    </alternativeName>
    <alternativeName>
        <fullName evidence="9 10">Disproportionating enzyme</fullName>
    </alternativeName>
</protein>
<dbReference type="PANTHER" id="PTHR32438">
    <property type="entry name" value="4-ALPHA-GLUCANOTRANSFERASE DPE1, CHLOROPLASTIC/AMYLOPLASTIC"/>
    <property type="match status" value="1"/>
</dbReference>
<evidence type="ECO:0000256" key="4">
    <source>
        <dbReference type="ARBA" id="ARBA00020295"/>
    </source>
</evidence>
<dbReference type="NCBIfam" id="NF011080">
    <property type="entry name" value="PRK14508.1-3"/>
    <property type="match status" value="1"/>
</dbReference>
<evidence type="ECO:0000256" key="2">
    <source>
        <dbReference type="ARBA" id="ARBA00005684"/>
    </source>
</evidence>
<organism evidence="11 12">
    <name type="scientific">Lacrimispora xylanisolvens</name>
    <dbReference type="NCBI Taxonomy" id="384636"/>
    <lineage>
        <taxon>Bacteria</taxon>
        <taxon>Bacillati</taxon>
        <taxon>Bacillota</taxon>
        <taxon>Clostridia</taxon>
        <taxon>Lachnospirales</taxon>
        <taxon>Lachnospiraceae</taxon>
        <taxon>Lacrimispora</taxon>
    </lineage>
</organism>
<keyword evidence="12" id="KW-1185">Reference proteome</keyword>
<dbReference type="AlphaFoldDB" id="A0A2S6HZ54"/>
<dbReference type="NCBIfam" id="TIGR00217">
    <property type="entry name" value="malQ"/>
    <property type="match status" value="1"/>
</dbReference>
<sequence length="492" mass="57066">MRKCGILLPVSSLPSKYGIGAFSKEAYEWIDLLKRAGQHYWQILPLGPTGYGDSPYQSFSSFAGNPYFIDLEELVREDLISATQCDLLNFGDDASSVNYEKIYENRYPLLKQAYVSWKEKGNSAEAISETLSEETVWYCFFMALKDHFQGKSWIHWEEDIRLKKEEAVVHYKKLLADEMGFYIFLQIKFWEQWKKLKAYAGEQGIRIIGDLPIYVAFDSADAWGHPELFQFDEKGYPEAVAGCPPDAFSSTGQLWGNPLYRWDYHKETGYEWWMKRLEYSFCLYDTVRVDHFRGFDEYYRVPAGREDAMVGTWEKGPGIQLFTQLKERFGDLDIIAEDLGFLTPSVLDLLSETGFPGMKVLEFAFDANGESIYLPHNYSKNCVVYTGTHDNQTLKSWYEDISEADRNFSRRYLNNYNTPYEEIHWDFIRLALASVANLAVIPVQDYLGTGRNGRINEPSTLGNNWKWRLKPGEITEDLVLKCRELALLYGRK</sequence>
<keyword evidence="7 10" id="KW-0119">Carbohydrate metabolism</keyword>
<reference evidence="11 12" key="1">
    <citation type="submission" date="2018-02" db="EMBL/GenBank/DDBJ databases">
        <title>Genomic Encyclopedia of Archaeal and Bacterial Type Strains, Phase II (KMG-II): from individual species to whole genera.</title>
        <authorList>
            <person name="Goeker M."/>
        </authorList>
    </citation>
    <scope>NUCLEOTIDE SEQUENCE [LARGE SCALE GENOMIC DNA]</scope>
    <source>
        <strain evidence="11 12">DSM 3808</strain>
    </source>
</reference>
<evidence type="ECO:0000256" key="5">
    <source>
        <dbReference type="ARBA" id="ARBA00022676"/>
    </source>
</evidence>
<comment type="similarity">
    <text evidence="2 10">Belongs to the disproportionating enzyme family.</text>
</comment>
<keyword evidence="5 10" id="KW-0328">Glycosyltransferase</keyword>